<dbReference type="EMBL" id="BOOK01000004">
    <property type="protein sequence ID" value="GIH98836.1"/>
    <property type="molecule type" value="Genomic_DNA"/>
</dbReference>
<sequence>MPPVPGLGGTAPIGASGATVDAVDGEALGRSRGGLSSKLHLAVDAWCRVLAVILSSGQAGDNPRLIPLIDQVRPPVGYPRPEGWWFRVIADKAYSARGTRRYLRRRRIAATIPEKQDQLAHRRSRGSRGGRPYAFDLEIYKRRNVVERAIARLKRYRALACRYAKRAVIYRCQILLVAALDWLSCP</sequence>
<feature type="domain" description="Transposase IS4-like" evidence="1">
    <location>
        <begin position="29"/>
        <end position="170"/>
    </location>
</feature>
<organism evidence="2 3">
    <name type="scientific">Planobispora takensis</name>
    <dbReference type="NCBI Taxonomy" id="1367882"/>
    <lineage>
        <taxon>Bacteria</taxon>
        <taxon>Bacillati</taxon>
        <taxon>Actinomycetota</taxon>
        <taxon>Actinomycetes</taxon>
        <taxon>Streptosporangiales</taxon>
        <taxon>Streptosporangiaceae</taxon>
        <taxon>Planobispora</taxon>
    </lineage>
</organism>
<dbReference type="InterPro" id="IPR002559">
    <property type="entry name" value="Transposase_11"/>
</dbReference>
<dbReference type="PANTHER" id="PTHR30007">
    <property type="entry name" value="PHP DOMAIN PROTEIN"/>
    <property type="match status" value="1"/>
</dbReference>
<keyword evidence="3" id="KW-1185">Reference proteome</keyword>
<dbReference type="PANTHER" id="PTHR30007:SF1">
    <property type="entry name" value="BLR1914 PROTEIN"/>
    <property type="match status" value="1"/>
</dbReference>
<dbReference type="Proteomes" id="UP000634476">
    <property type="component" value="Unassembled WGS sequence"/>
</dbReference>
<dbReference type="GO" id="GO:0004803">
    <property type="term" value="F:transposase activity"/>
    <property type="evidence" value="ECO:0007669"/>
    <property type="project" value="InterPro"/>
</dbReference>
<evidence type="ECO:0000313" key="2">
    <source>
        <dbReference type="EMBL" id="GIH98836.1"/>
    </source>
</evidence>
<dbReference type="GO" id="GO:0003677">
    <property type="term" value="F:DNA binding"/>
    <property type="evidence" value="ECO:0007669"/>
    <property type="project" value="InterPro"/>
</dbReference>
<gene>
    <name evidence="2" type="ORF">Pta02_08450</name>
</gene>
<accession>A0A8J3WTE1</accession>
<evidence type="ECO:0000313" key="3">
    <source>
        <dbReference type="Proteomes" id="UP000634476"/>
    </source>
</evidence>
<dbReference type="AlphaFoldDB" id="A0A8J3WTE1"/>
<reference evidence="2" key="1">
    <citation type="submission" date="2021-01" db="EMBL/GenBank/DDBJ databases">
        <title>Whole genome shotgun sequence of Planobispora takensis NBRC 109077.</title>
        <authorList>
            <person name="Komaki H."/>
            <person name="Tamura T."/>
        </authorList>
    </citation>
    <scope>NUCLEOTIDE SEQUENCE</scope>
    <source>
        <strain evidence="2">NBRC 109077</strain>
    </source>
</reference>
<proteinExistence type="predicted"/>
<dbReference type="Pfam" id="PF01609">
    <property type="entry name" value="DDE_Tnp_1"/>
    <property type="match status" value="1"/>
</dbReference>
<dbReference type="NCBIfam" id="NF033580">
    <property type="entry name" value="transpos_IS5_3"/>
    <property type="match status" value="1"/>
</dbReference>
<evidence type="ECO:0000259" key="1">
    <source>
        <dbReference type="Pfam" id="PF01609"/>
    </source>
</evidence>
<comment type="caution">
    <text evidence="2">The sequence shown here is derived from an EMBL/GenBank/DDBJ whole genome shotgun (WGS) entry which is preliminary data.</text>
</comment>
<dbReference type="GO" id="GO:0006313">
    <property type="term" value="P:DNA transposition"/>
    <property type="evidence" value="ECO:0007669"/>
    <property type="project" value="InterPro"/>
</dbReference>
<name>A0A8J3WTE1_9ACTN</name>
<protein>
    <recommendedName>
        <fullName evidence="1">Transposase IS4-like domain-containing protein</fullName>
    </recommendedName>
</protein>